<dbReference type="Proteomes" id="UP000184020">
    <property type="component" value="Unassembled WGS sequence"/>
</dbReference>
<dbReference type="STRING" id="229205.SAMN05444372_101432"/>
<accession>A0A1M5G3V1</accession>
<evidence type="ECO:0000313" key="1">
    <source>
        <dbReference type="EMBL" id="SHF98389.1"/>
    </source>
</evidence>
<keyword evidence="2" id="KW-1185">Reference proteome</keyword>
<sequence length="44" mass="5131">MVKTSINTLILRTNYDTIFIILGTLKNILLIKEFTYSIKNKIND</sequence>
<proteinExistence type="predicted"/>
<protein>
    <submittedName>
        <fullName evidence="1">Uncharacterized protein</fullName>
    </submittedName>
</protein>
<reference evidence="2" key="1">
    <citation type="submission" date="2016-11" db="EMBL/GenBank/DDBJ databases">
        <authorList>
            <person name="Varghese N."/>
            <person name="Submissions S."/>
        </authorList>
    </citation>
    <scope>NUCLEOTIDE SEQUENCE [LARGE SCALE GENOMIC DNA]</scope>
    <source>
        <strain evidence="2">DSM 17659</strain>
    </source>
</reference>
<dbReference type="EMBL" id="FQWF01000001">
    <property type="protein sequence ID" value="SHF98389.1"/>
    <property type="molecule type" value="Genomic_DNA"/>
</dbReference>
<gene>
    <name evidence="1" type="ORF">SAMN05444372_101432</name>
</gene>
<organism evidence="1 2">
    <name type="scientific">Flavobacterium micromati</name>
    <dbReference type="NCBI Taxonomy" id="229205"/>
    <lineage>
        <taxon>Bacteria</taxon>
        <taxon>Pseudomonadati</taxon>
        <taxon>Bacteroidota</taxon>
        <taxon>Flavobacteriia</taxon>
        <taxon>Flavobacteriales</taxon>
        <taxon>Flavobacteriaceae</taxon>
        <taxon>Flavobacterium</taxon>
    </lineage>
</organism>
<evidence type="ECO:0000313" key="2">
    <source>
        <dbReference type="Proteomes" id="UP000184020"/>
    </source>
</evidence>
<name>A0A1M5G3V1_9FLAO</name>
<dbReference type="AlphaFoldDB" id="A0A1M5G3V1"/>